<dbReference type="SUPFAM" id="SSF49899">
    <property type="entry name" value="Concanavalin A-like lectins/glucanases"/>
    <property type="match status" value="1"/>
</dbReference>
<dbReference type="AlphaFoldDB" id="A0AAD4PY24"/>
<feature type="chain" id="PRO_5042096536" description="xyloglucan-specific endo-beta-1,4-glucanase" evidence="7">
    <location>
        <begin position="25"/>
        <end position="243"/>
    </location>
</feature>
<dbReference type="PANTHER" id="PTHR34002">
    <property type="entry name" value="BLR1656 PROTEIN"/>
    <property type="match status" value="1"/>
</dbReference>
<evidence type="ECO:0000256" key="2">
    <source>
        <dbReference type="ARBA" id="ARBA00037012"/>
    </source>
</evidence>
<dbReference type="GO" id="GO:0008810">
    <property type="term" value="F:cellulase activity"/>
    <property type="evidence" value="ECO:0007669"/>
    <property type="project" value="InterPro"/>
</dbReference>
<evidence type="ECO:0000313" key="8">
    <source>
        <dbReference type="EMBL" id="KAH8700655.1"/>
    </source>
</evidence>
<evidence type="ECO:0000256" key="6">
    <source>
        <dbReference type="RuleBase" id="RU361163"/>
    </source>
</evidence>
<keyword evidence="6" id="KW-0378">Hydrolase</keyword>
<keyword evidence="6" id="KW-0326">Glycosidase</keyword>
<keyword evidence="6" id="KW-0624">Polysaccharide degradation</keyword>
<gene>
    <name evidence="8" type="ORF">BGW36DRAFT_395710</name>
</gene>
<dbReference type="Proteomes" id="UP001201262">
    <property type="component" value="Unassembled WGS sequence"/>
</dbReference>
<evidence type="ECO:0000313" key="9">
    <source>
        <dbReference type="Proteomes" id="UP001201262"/>
    </source>
</evidence>
<keyword evidence="6" id="KW-0119">Carbohydrate metabolism</keyword>
<keyword evidence="9" id="KW-1185">Reference proteome</keyword>
<dbReference type="Pfam" id="PF01670">
    <property type="entry name" value="Glyco_hydro_12"/>
    <property type="match status" value="1"/>
</dbReference>
<evidence type="ECO:0000256" key="7">
    <source>
        <dbReference type="SAM" id="SignalP"/>
    </source>
</evidence>
<protein>
    <recommendedName>
        <fullName evidence="3">xyloglucan-specific endo-beta-1,4-glucanase</fullName>
        <ecNumber evidence="3">3.2.1.151</ecNumber>
    </recommendedName>
    <alternativeName>
        <fullName evidence="4">Xyloglucanase A</fullName>
    </alternativeName>
    <alternativeName>
        <fullName evidence="5">Xyloglucanendohydrolase A</fullName>
    </alternativeName>
</protein>
<dbReference type="RefSeq" id="XP_046074361.1">
    <property type="nucleotide sequence ID" value="XM_046218076.1"/>
</dbReference>
<evidence type="ECO:0000256" key="1">
    <source>
        <dbReference type="ARBA" id="ARBA00005519"/>
    </source>
</evidence>
<evidence type="ECO:0000256" key="4">
    <source>
        <dbReference type="ARBA" id="ARBA00041304"/>
    </source>
</evidence>
<comment type="caution">
    <text evidence="8">The sequence shown here is derived from an EMBL/GenBank/DDBJ whole genome shotgun (WGS) entry which is preliminary data.</text>
</comment>
<dbReference type="InterPro" id="IPR002594">
    <property type="entry name" value="GH12"/>
</dbReference>
<feature type="signal peptide" evidence="7">
    <location>
        <begin position="1"/>
        <end position="24"/>
    </location>
</feature>
<sequence>MKLSYSLLLPILTLGNAVTGSVIARRELCGQYDSKAAGPYTLYTNLWGESSATSGWQCSAVDYQSGNEVSWHTVWDWAGTSNGVKSYSNIELKFNEKQFTSIENIPTTWVWSYTGSNIVADVSYDIFTSDSPNGAAAYEIMIWLGALGGAGPISSTGSPIATVNIAGATWKLYYGINTTWKVFSFVAESEQTSFNADLLDFFKYLIQHQGYPSTQYVGTIAAGTEPFVGSGQLTTTEYLLSVN</sequence>
<proteinExistence type="inferred from homology"/>
<dbReference type="GO" id="GO:0000272">
    <property type="term" value="P:polysaccharide catabolic process"/>
    <property type="evidence" value="ECO:0007669"/>
    <property type="project" value="UniProtKB-KW"/>
</dbReference>
<dbReference type="EC" id="3.2.1.151" evidence="3"/>
<dbReference type="GO" id="GO:0033946">
    <property type="term" value="F:xyloglucan-specific endo-beta-1,4-glucanase activity"/>
    <property type="evidence" value="ECO:0007669"/>
    <property type="project" value="UniProtKB-EC"/>
</dbReference>
<evidence type="ECO:0000256" key="3">
    <source>
        <dbReference type="ARBA" id="ARBA00038882"/>
    </source>
</evidence>
<evidence type="ECO:0000256" key="5">
    <source>
        <dbReference type="ARBA" id="ARBA00043018"/>
    </source>
</evidence>
<comment type="similarity">
    <text evidence="1 6">Belongs to the glycosyl hydrolase 12 (cellulase H) family.</text>
</comment>
<dbReference type="GeneID" id="70248363"/>
<dbReference type="PANTHER" id="PTHR34002:SF9">
    <property type="entry name" value="XYLOGLUCAN-SPECIFIC ENDO-BETA-1,4-GLUCANASE A"/>
    <property type="match status" value="1"/>
</dbReference>
<organism evidence="8 9">
    <name type="scientific">Talaromyces proteolyticus</name>
    <dbReference type="NCBI Taxonomy" id="1131652"/>
    <lineage>
        <taxon>Eukaryota</taxon>
        <taxon>Fungi</taxon>
        <taxon>Dikarya</taxon>
        <taxon>Ascomycota</taxon>
        <taxon>Pezizomycotina</taxon>
        <taxon>Eurotiomycetes</taxon>
        <taxon>Eurotiomycetidae</taxon>
        <taxon>Eurotiales</taxon>
        <taxon>Trichocomaceae</taxon>
        <taxon>Talaromyces</taxon>
        <taxon>Talaromyces sect. Bacilispori</taxon>
    </lineage>
</organism>
<dbReference type="Gene3D" id="2.60.120.180">
    <property type="match status" value="1"/>
</dbReference>
<dbReference type="InterPro" id="IPR013319">
    <property type="entry name" value="GH11/12"/>
</dbReference>
<name>A0AAD4PY24_9EURO</name>
<keyword evidence="7" id="KW-0732">Signal</keyword>
<reference evidence="8" key="1">
    <citation type="submission" date="2021-12" db="EMBL/GenBank/DDBJ databases">
        <title>Convergent genome expansion in fungi linked to evolution of root-endophyte symbiosis.</title>
        <authorList>
            <consortium name="DOE Joint Genome Institute"/>
            <person name="Ke Y.-H."/>
            <person name="Bonito G."/>
            <person name="Liao H.-L."/>
            <person name="Looney B."/>
            <person name="Rojas-Flechas A."/>
            <person name="Nash J."/>
            <person name="Hameed K."/>
            <person name="Schadt C."/>
            <person name="Martin F."/>
            <person name="Crous P.W."/>
            <person name="Miettinen O."/>
            <person name="Magnuson J.K."/>
            <person name="Labbe J."/>
            <person name="Jacobson D."/>
            <person name="Doktycz M.J."/>
            <person name="Veneault-Fourrey C."/>
            <person name="Kuo A."/>
            <person name="Mondo S."/>
            <person name="Calhoun S."/>
            <person name="Riley R."/>
            <person name="Ohm R."/>
            <person name="LaButti K."/>
            <person name="Andreopoulos B."/>
            <person name="Pangilinan J."/>
            <person name="Nolan M."/>
            <person name="Tritt A."/>
            <person name="Clum A."/>
            <person name="Lipzen A."/>
            <person name="Daum C."/>
            <person name="Barry K."/>
            <person name="Grigoriev I.V."/>
            <person name="Vilgalys R."/>
        </authorList>
    </citation>
    <scope>NUCLEOTIDE SEQUENCE</scope>
    <source>
        <strain evidence="8">PMI_201</strain>
    </source>
</reference>
<accession>A0AAD4PY24</accession>
<dbReference type="EMBL" id="JAJTJA010000004">
    <property type="protein sequence ID" value="KAH8700655.1"/>
    <property type="molecule type" value="Genomic_DNA"/>
</dbReference>
<comment type="catalytic activity">
    <reaction evidence="2">
        <text>xyloglucan + H2O = xyloglucan oligosaccharides.</text>
        <dbReference type="EC" id="3.2.1.151"/>
    </reaction>
</comment>
<dbReference type="InterPro" id="IPR013320">
    <property type="entry name" value="ConA-like_dom_sf"/>
</dbReference>